<dbReference type="WBParaSite" id="EN70_6350">
    <property type="protein sequence ID" value="EN70_6350"/>
    <property type="gene ID" value="EN70_6350"/>
</dbReference>
<proteinExistence type="predicted"/>
<keyword evidence="3" id="KW-1185">Reference proteome</keyword>
<feature type="compositionally biased region" description="Basic and acidic residues" evidence="1">
    <location>
        <begin position="94"/>
        <end position="116"/>
    </location>
</feature>
<keyword evidence="2" id="KW-0472">Membrane</keyword>
<dbReference type="AlphaFoldDB" id="A0A1I7VUG3"/>
<keyword evidence="2" id="KW-1133">Transmembrane helix</keyword>
<evidence type="ECO:0000256" key="1">
    <source>
        <dbReference type="SAM" id="MobiDB-lite"/>
    </source>
</evidence>
<evidence type="ECO:0000256" key="2">
    <source>
        <dbReference type="SAM" id="Phobius"/>
    </source>
</evidence>
<evidence type="ECO:0000313" key="3">
    <source>
        <dbReference type="Proteomes" id="UP000095285"/>
    </source>
</evidence>
<keyword evidence="2" id="KW-0812">Transmembrane</keyword>
<name>A0A1I7VUG3_LOALO</name>
<protein>
    <submittedName>
        <fullName evidence="4">Transmembrane protein</fullName>
    </submittedName>
</protein>
<feature type="transmembrane region" description="Helical" evidence="2">
    <location>
        <begin position="46"/>
        <end position="74"/>
    </location>
</feature>
<accession>A0A1I7VUG3</accession>
<organism evidence="3 4">
    <name type="scientific">Loa loa</name>
    <name type="common">Eye worm</name>
    <name type="synonym">Filaria loa</name>
    <dbReference type="NCBI Taxonomy" id="7209"/>
    <lineage>
        <taxon>Eukaryota</taxon>
        <taxon>Metazoa</taxon>
        <taxon>Ecdysozoa</taxon>
        <taxon>Nematoda</taxon>
        <taxon>Chromadorea</taxon>
        <taxon>Rhabditida</taxon>
        <taxon>Spirurina</taxon>
        <taxon>Spiruromorpha</taxon>
        <taxon>Filarioidea</taxon>
        <taxon>Onchocercidae</taxon>
        <taxon>Loa</taxon>
    </lineage>
</organism>
<reference evidence="3" key="1">
    <citation type="submission" date="2012-04" db="EMBL/GenBank/DDBJ databases">
        <title>The Genome Sequence of Loa loa.</title>
        <authorList>
            <consortium name="The Broad Institute Genome Sequencing Platform"/>
            <consortium name="Broad Institute Genome Sequencing Center for Infectious Disease"/>
            <person name="Nutman T.B."/>
            <person name="Fink D.L."/>
            <person name="Russ C."/>
            <person name="Young S."/>
            <person name="Zeng Q."/>
            <person name="Gargeya S."/>
            <person name="Alvarado L."/>
            <person name="Berlin A."/>
            <person name="Chapman S.B."/>
            <person name="Chen Z."/>
            <person name="Freedman E."/>
            <person name="Gellesch M."/>
            <person name="Goldberg J."/>
            <person name="Griggs A."/>
            <person name="Gujja S."/>
            <person name="Heilman E.R."/>
            <person name="Heiman D."/>
            <person name="Howarth C."/>
            <person name="Mehta T."/>
            <person name="Neiman D."/>
            <person name="Pearson M."/>
            <person name="Roberts A."/>
            <person name="Saif S."/>
            <person name="Shea T."/>
            <person name="Shenoy N."/>
            <person name="Sisk P."/>
            <person name="Stolte C."/>
            <person name="Sykes S."/>
            <person name="White J."/>
            <person name="Yandava C."/>
            <person name="Haas B."/>
            <person name="Henn M.R."/>
            <person name="Nusbaum C."/>
            <person name="Birren B."/>
        </authorList>
    </citation>
    <scope>NUCLEOTIDE SEQUENCE [LARGE SCALE GENOMIC DNA]</scope>
</reference>
<dbReference type="Proteomes" id="UP000095285">
    <property type="component" value="Unassembled WGS sequence"/>
</dbReference>
<evidence type="ECO:0000313" key="4">
    <source>
        <dbReference type="WBParaSite" id="EN70_6350"/>
    </source>
</evidence>
<feature type="region of interest" description="Disordered" evidence="1">
    <location>
        <begin position="86"/>
        <end position="116"/>
    </location>
</feature>
<reference evidence="4" key="2">
    <citation type="submission" date="2016-11" db="UniProtKB">
        <authorList>
            <consortium name="WormBaseParasite"/>
        </authorList>
    </citation>
    <scope>IDENTIFICATION</scope>
</reference>
<sequence length="295" mass="33499">MRSYIRRTWTSGYHSYTRRAYKSKCHTHTLLKAVNSIHLGETLATMAIFLLILLDGIAFAALFFGTLIFALLIACKLNAHFGRPVDTEDTSNSESDRCDVSPVRENEENSDFDRPNSRTSLGLAHCRCLEKDRRTMDWVRDARKICRQLMVMSSSSSLSTSPSLLTSSSSSASLSTSSITTMLQLQLNSSLSCFLPLIPVVHPFIMTDLEDAISCVCVKSENAAHLFLHFEEQTRSCSILDFRYLAELLAFRIEHLKFRHWITLKSYGPELRCDHFSYGRYRLCGSKEVRSVVSR</sequence>